<dbReference type="InterPro" id="IPR046960">
    <property type="entry name" value="PPR_At4g14850-like_plant"/>
</dbReference>
<dbReference type="GO" id="GO:0009451">
    <property type="term" value="P:RNA modification"/>
    <property type="evidence" value="ECO:0007669"/>
    <property type="project" value="InterPro"/>
</dbReference>
<evidence type="ECO:0000313" key="6">
    <source>
        <dbReference type="Proteomes" id="UP000663866"/>
    </source>
</evidence>
<dbReference type="PANTHER" id="PTHR47926">
    <property type="entry name" value="PENTATRICOPEPTIDE REPEAT-CONTAINING PROTEIN"/>
    <property type="match status" value="1"/>
</dbReference>
<evidence type="ECO:0000313" key="5">
    <source>
        <dbReference type="EMBL" id="CAF3995040.1"/>
    </source>
</evidence>
<dbReference type="Proteomes" id="UP000663866">
    <property type="component" value="Unassembled WGS sequence"/>
</dbReference>
<comment type="caution">
    <text evidence="5">The sequence shown here is derived from an EMBL/GenBank/DDBJ whole genome shotgun (WGS) entry which is preliminary data.</text>
</comment>
<dbReference type="InterPro" id="IPR046849">
    <property type="entry name" value="E2_motif"/>
</dbReference>
<feature type="domain" description="DYW" evidence="3">
    <location>
        <begin position="704"/>
        <end position="797"/>
    </location>
</feature>
<feature type="repeat" description="PPR" evidence="2">
    <location>
        <begin position="489"/>
        <end position="519"/>
    </location>
</feature>
<proteinExistence type="predicted"/>
<protein>
    <recommendedName>
        <fullName evidence="3">DYW domain-containing protein</fullName>
    </recommendedName>
</protein>
<dbReference type="Pfam" id="PF01535">
    <property type="entry name" value="PPR"/>
    <property type="match status" value="9"/>
</dbReference>
<evidence type="ECO:0000313" key="4">
    <source>
        <dbReference type="EMBL" id="CAF2085732.1"/>
    </source>
</evidence>
<dbReference type="InterPro" id="IPR032867">
    <property type="entry name" value="DYW_dom"/>
</dbReference>
<dbReference type="FunFam" id="1.25.40.10:FF:000158">
    <property type="entry name" value="pentatricopeptide repeat-containing protein At2g33680"/>
    <property type="match status" value="1"/>
</dbReference>
<feature type="repeat" description="PPR" evidence="2">
    <location>
        <begin position="190"/>
        <end position="224"/>
    </location>
</feature>
<dbReference type="Proteomes" id="UP000663856">
    <property type="component" value="Unassembled WGS sequence"/>
</dbReference>
<dbReference type="InterPro" id="IPR011990">
    <property type="entry name" value="TPR-like_helical_dom_sf"/>
</dbReference>
<dbReference type="Gene3D" id="1.25.40.10">
    <property type="entry name" value="Tetratricopeptide repeat domain"/>
    <property type="match status" value="6"/>
</dbReference>
<keyword evidence="1" id="KW-0677">Repeat</keyword>
<reference evidence="5" key="1">
    <citation type="submission" date="2021-02" db="EMBL/GenBank/DDBJ databases">
        <authorList>
            <person name="Nowell W R."/>
        </authorList>
    </citation>
    <scope>NUCLEOTIDE SEQUENCE</scope>
</reference>
<evidence type="ECO:0000256" key="2">
    <source>
        <dbReference type="PROSITE-ProRule" id="PRU00708"/>
    </source>
</evidence>
<dbReference type="GO" id="GO:0048731">
    <property type="term" value="P:system development"/>
    <property type="evidence" value="ECO:0007669"/>
    <property type="project" value="UniProtKB-ARBA"/>
</dbReference>
<sequence>MKKLIESQQYRQALDLVNRQRSICDQITFNLALKACTKLNDYQYGIRIHQQLSLEALENPFIQTSLIHFYMQCHDIDQAHKIFSTIKNKTASMYGAMFKGYISNNMPEKVTELFEKISIEINEVVITMLFNACAKLCNSHTIKIGRDTLNRLPTSFLRHSILVNSAIDMLMKFGDVNRAEVLFEKIKKKDIVTYGAMMQGYVTNNLSEKALDLFEKISMKPNEVLSTIVFNACASLSNEKAVQLGKKIFDEMPKGYLNNIVLVTSAIDMFMKFGEIESAEYLFSQIKQKNSYSYGAMMQGYVKNNLSEKALDLFEKIPMKPTDVLYTIVYNACASLSNEKAVQLGKKIFDEMPKGYLDNIVLVTSVMHMFMKFGEIEIAEDLFSKIKQHSPYTYGVMIHGYKTHQEPQKCLSLFEQMKKENLTIDEAICVALVGACSQIGIRSICQNIVRQIALPQSKIYVQNALIDMWGKSGDIDQAKQIFQSISQPEIITYNSMINAYARNGMGYEAINLYNKIPENIRDKISHICVLNACSHSGLIDQAQMIFNKIDKKSEEIVTTMIDCLSRMAMFDQAQQLIDDYEKSNSPYLIMYSAILSGARNHRHIALSEEIFNQMRLLFPNEKSALISASVLLSNTYSSLGNDQQVEAIRMDRIKELGKNVKVGVSWTEVNGQLVRFQAHDRSHPQSDKIYAELERLSNELREHGHEYDSTWVTRPLKTEETIESALCGHSEKLAIAFNFIQYPRPSFIQITKNLRVCGDCHRATKLIAKIRQCEIIVRDANRIHHFHTNGQCSCQDHF</sequence>
<accession>A0A819NAV1</accession>
<evidence type="ECO:0000259" key="3">
    <source>
        <dbReference type="Pfam" id="PF14432"/>
    </source>
</evidence>
<dbReference type="SUPFAM" id="SSF48452">
    <property type="entry name" value="TPR-like"/>
    <property type="match status" value="1"/>
</dbReference>
<feature type="repeat" description="PPR" evidence="2">
    <location>
        <begin position="290"/>
        <end position="320"/>
    </location>
</feature>
<organism evidence="5 6">
    <name type="scientific">Rotaria magnacalcarata</name>
    <dbReference type="NCBI Taxonomy" id="392030"/>
    <lineage>
        <taxon>Eukaryota</taxon>
        <taxon>Metazoa</taxon>
        <taxon>Spiralia</taxon>
        <taxon>Gnathifera</taxon>
        <taxon>Rotifera</taxon>
        <taxon>Eurotatoria</taxon>
        <taxon>Bdelloidea</taxon>
        <taxon>Philodinida</taxon>
        <taxon>Philodinidae</taxon>
        <taxon>Rotaria</taxon>
    </lineage>
</organism>
<dbReference type="NCBIfam" id="TIGR00756">
    <property type="entry name" value="PPR"/>
    <property type="match status" value="3"/>
</dbReference>
<dbReference type="Pfam" id="PF14432">
    <property type="entry name" value="DYW_deaminase"/>
    <property type="match status" value="1"/>
</dbReference>
<dbReference type="AlphaFoldDB" id="A0A819NAV1"/>
<dbReference type="EMBL" id="CAJNRF010006866">
    <property type="protein sequence ID" value="CAF2085732.1"/>
    <property type="molecule type" value="Genomic_DNA"/>
</dbReference>
<dbReference type="GO" id="GO:0003723">
    <property type="term" value="F:RNA binding"/>
    <property type="evidence" value="ECO:0007669"/>
    <property type="project" value="InterPro"/>
</dbReference>
<dbReference type="PROSITE" id="PS51375">
    <property type="entry name" value="PPR"/>
    <property type="match status" value="4"/>
</dbReference>
<gene>
    <name evidence="5" type="ORF">OVN521_LOCUS14714</name>
    <name evidence="4" type="ORF">WKI299_LOCUS17103</name>
</gene>
<dbReference type="EMBL" id="CAJOBG010002263">
    <property type="protein sequence ID" value="CAF3995040.1"/>
    <property type="molecule type" value="Genomic_DNA"/>
</dbReference>
<keyword evidence="6" id="KW-1185">Reference proteome</keyword>
<name>A0A819NAV1_9BILA</name>
<dbReference type="InterPro" id="IPR002885">
    <property type="entry name" value="PPR_rpt"/>
</dbReference>
<dbReference type="GO" id="GO:0008270">
    <property type="term" value="F:zinc ion binding"/>
    <property type="evidence" value="ECO:0007669"/>
    <property type="project" value="InterPro"/>
</dbReference>
<dbReference type="Pfam" id="PF20430">
    <property type="entry name" value="Eplus_motif"/>
    <property type="match status" value="1"/>
</dbReference>
<evidence type="ECO:0000256" key="1">
    <source>
        <dbReference type="ARBA" id="ARBA00022737"/>
    </source>
</evidence>
<feature type="repeat" description="PPR" evidence="2">
    <location>
        <begin position="390"/>
        <end position="424"/>
    </location>
</feature>